<dbReference type="GO" id="GO:0035516">
    <property type="term" value="F:broad specificity oxidative DNA demethylase activity"/>
    <property type="evidence" value="ECO:0007669"/>
    <property type="project" value="TreeGrafter"/>
</dbReference>
<name>A0A1R1WYJ6_9FUNG</name>
<dbReference type="STRING" id="133412.A0A1R1WYJ6"/>
<organism evidence="8 9">
    <name type="scientific">Smittium culicis</name>
    <dbReference type="NCBI Taxonomy" id="133412"/>
    <lineage>
        <taxon>Eukaryota</taxon>
        <taxon>Fungi</taxon>
        <taxon>Fungi incertae sedis</taxon>
        <taxon>Zoopagomycota</taxon>
        <taxon>Kickxellomycotina</taxon>
        <taxon>Harpellomycetes</taxon>
        <taxon>Harpellales</taxon>
        <taxon>Legeriomycetaceae</taxon>
        <taxon>Smittium</taxon>
    </lineage>
</organism>
<dbReference type="InterPro" id="IPR004574">
    <property type="entry name" value="Alkb"/>
</dbReference>
<dbReference type="EMBL" id="LSSN01006045">
    <property type="protein sequence ID" value="OMJ07445.1"/>
    <property type="molecule type" value="Genomic_DNA"/>
</dbReference>
<gene>
    <name evidence="8" type="ORF">AYI70_g12177</name>
</gene>
<evidence type="ECO:0000256" key="5">
    <source>
        <dbReference type="PIRSR" id="PIRSR604574-2"/>
    </source>
</evidence>
<feature type="compositionally biased region" description="Acidic residues" evidence="6">
    <location>
        <begin position="96"/>
        <end position="118"/>
    </location>
</feature>
<keyword evidence="1 5" id="KW-0479">Metal-binding</keyword>
<dbReference type="GO" id="GO:0035513">
    <property type="term" value="P:oxidative RNA demethylation"/>
    <property type="evidence" value="ECO:0007669"/>
    <property type="project" value="TreeGrafter"/>
</dbReference>
<sequence length="607" mass="68515">MSRGGRGGGASKFQQNALLKELGAGNFFKKGNETFSDNFNVPVPKKPLYEEKHVSNLLTEYMERLTNSQYFLKEPPPPKVNSNNSDILNELKVEEEGSDENNSEEEEVDAAWEEDEEEENDYIDNYFDNGEGDDNDIDEDALMMDEAIALPHVKSTTLSKRQQKIALRQRQAAKENNTNFRAAERNFKAKFVEPNMENVVDFTALHNNTASTNSRIRRVLLPENLFDLDSSIFKLPDSVSNLPEIYKNKQLAYTLTDHPGLIVIPNPFTTTAQKKLVKNTLCDWARKPNKTSLDPFYKMSESKSLFEHHIEDISNVNNPNHTPFIFKTLFEKPSEAQNHKTNGEDESITNVTIIKKECGNLYEKKDQGYKPVVTEPKNEFYRQDHTATELLESIRWTTIGNQYNWSTKSYDTNIQAPISEDLSHLMSLIVRSISGAKITGSLTDIFSETHIVNSYDFNKYKVEAGVINYYGLNSTLLAHVDKSENNMEAPLVSISLGCSCIYLVGGDTKQDTLTPILLRSGDIIASCGASRTSYHGVPRIFENSCPSFLSAHNSDADTHIDPANSTFNLDNVSDNSLNQSLDGELWAPYAEYISTHRINFNARQCNN</sequence>
<dbReference type="OrthoDB" id="6614653at2759"/>
<feature type="domain" description="Alpha-ketoglutarate-dependent dioxygenase AlkB-like" evidence="7">
    <location>
        <begin position="386"/>
        <end position="603"/>
    </location>
</feature>
<evidence type="ECO:0000313" key="9">
    <source>
        <dbReference type="Proteomes" id="UP000187283"/>
    </source>
</evidence>
<dbReference type="Proteomes" id="UP000187283">
    <property type="component" value="Unassembled WGS sequence"/>
</dbReference>
<evidence type="ECO:0000256" key="6">
    <source>
        <dbReference type="SAM" id="MobiDB-lite"/>
    </source>
</evidence>
<dbReference type="Gene3D" id="2.60.120.590">
    <property type="entry name" value="Alpha-ketoglutarate-dependent dioxygenase AlkB-like"/>
    <property type="match status" value="1"/>
</dbReference>
<comment type="caution">
    <text evidence="8">The sequence shown here is derived from an EMBL/GenBank/DDBJ whole genome shotgun (WGS) entry which is preliminary data.</text>
</comment>
<evidence type="ECO:0000256" key="4">
    <source>
        <dbReference type="ARBA" id="ARBA00023004"/>
    </source>
</evidence>
<feature type="binding site" evidence="5">
    <location>
        <position position="535"/>
    </location>
    <ligand>
        <name>Fe cation</name>
        <dbReference type="ChEBI" id="CHEBI:24875"/>
        <note>catalytic</note>
    </ligand>
</feature>
<feature type="binding site" evidence="5">
    <location>
        <position position="481"/>
    </location>
    <ligand>
        <name>Fe cation</name>
        <dbReference type="ChEBI" id="CHEBI:24875"/>
        <note>catalytic</note>
    </ligand>
</feature>
<dbReference type="GO" id="GO:0005634">
    <property type="term" value="C:nucleus"/>
    <property type="evidence" value="ECO:0007669"/>
    <property type="project" value="TreeGrafter"/>
</dbReference>
<dbReference type="GO" id="GO:0005737">
    <property type="term" value="C:cytoplasm"/>
    <property type="evidence" value="ECO:0007669"/>
    <property type="project" value="TreeGrafter"/>
</dbReference>
<proteinExistence type="predicted"/>
<dbReference type="PANTHER" id="PTHR16557:SF2">
    <property type="entry name" value="NUCLEIC ACID DIOXYGENASE ALKBH1"/>
    <property type="match status" value="1"/>
</dbReference>
<evidence type="ECO:0000259" key="7">
    <source>
        <dbReference type="Pfam" id="PF13532"/>
    </source>
</evidence>
<evidence type="ECO:0000313" key="8">
    <source>
        <dbReference type="EMBL" id="OMJ07445.1"/>
    </source>
</evidence>
<evidence type="ECO:0000256" key="2">
    <source>
        <dbReference type="ARBA" id="ARBA00022964"/>
    </source>
</evidence>
<dbReference type="InterPro" id="IPR037151">
    <property type="entry name" value="AlkB-like_sf"/>
</dbReference>
<dbReference type="SUPFAM" id="SSF51197">
    <property type="entry name" value="Clavaminate synthase-like"/>
    <property type="match status" value="1"/>
</dbReference>
<protein>
    <submittedName>
        <fullName evidence="8">Alpha-ketoglutarate-dependent dioxygenase abh1</fullName>
    </submittedName>
</protein>
<keyword evidence="4 5" id="KW-0408">Iron</keyword>
<evidence type="ECO:0000256" key="1">
    <source>
        <dbReference type="ARBA" id="ARBA00022723"/>
    </source>
</evidence>
<dbReference type="GO" id="GO:0008198">
    <property type="term" value="F:ferrous iron binding"/>
    <property type="evidence" value="ECO:0007669"/>
    <property type="project" value="TreeGrafter"/>
</dbReference>
<keyword evidence="2 8" id="KW-0223">Dioxygenase</keyword>
<feature type="binding site" evidence="5">
    <location>
        <position position="479"/>
    </location>
    <ligand>
        <name>Fe cation</name>
        <dbReference type="ChEBI" id="CHEBI:24875"/>
        <note>catalytic</note>
    </ligand>
</feature>
<feature type="region of interest" description="Disordered" evidence="6">
    <location>
        <begin position="94"/>
        <end position="118"/>
    </location>
</feature>
<dbReference type="GO" id="GO:0035515">
    <property type="term" value="F:oxidative RNA demethylase activity"/>
    <property type="evidence" value="ECO:0007669"/>
    <property type="project" value="TreeGrafter"/>
</dbReference>
<dbReference type="PANTHER" id="PTHR16557">
    <property type="entry name" value="ALKYLATED DNA REPAIR PROTEIN ALKB-RELATED"/>
    <property type="match status" value="1"/>
</dbReference>
<dbReference type="InterPro" id="IPR027450">
    <property type="entry name" value="AlkB-like"/>
</dbReference>
<evidence type="ECO:0000256" key="3">
    <source>
        <dbReference type="ARBA" id="ARBA00023002"/>
    </source>
</evidence>
<keyword evidence="3" id="KW-0560">Oxidoreductase</keyword>
<comment type="cofactor">
    <cofactor evidence="5">
        <name>Fe(2+)</name>
        <dbReference type="ChEBI" id="CHEBI:29033"/>
    </cofactor>
    <text evidence="5">Binds 1 Fe(2+) ion per subunit.</text>
</comment>
<keyword evidence="9" id="KW-1185">Reference proteome</keyword>
<dbReference type="AlphaFoldDB" id="A0A1R1WYJ6"/>
<dbReference type="Pfam" id="PF13532">
    <property type="entry name" value="2OG-FeII_Oxy_2"/>
    <property type="match status" value="1"/>
</dbReference>
<reference evidence="8 9" key="1">
    <citation type="submission" date="2017-01" db="EMBL/GenBank/DDBJ databases">
        <authorList>
            <person name="Mah S.A."/>
            <person name="Swanson W.J."/>
            <person name="Moy G.W."/>
            <person name="Vacquier V.D."/>
        </authorList>
    </citation>
    <scope>NUCLEOTIDE SEQUENCE [LARGE SCALE GENOMIC DNA]</scope>
    <source>
        <strain evidence="8 9">GSMNP</strain>
    </source>
</reference>
<accession>A0A1R1WYJ6</accession>